<feature type="region of interest" description="Disordered" evidence="1">
    <location>
        <begin position="844"/>
        <end position="869"/>
    </location>
</feature>
<evidence type="ECO:0000313" key="3">
    <source>
        <dbReference type="EMBL" id="BBG25913.1"/>
    </source>
</evidence>
<dbReference type="EMBL" id="AP018930">
    <property type="protein sequence ID" value="BBG25913.1"/>
    <property type="molecule type" value="Genomic_DNA"/>
</dbReference>
<dbReference type="Proteomes" id="UP000325030">
    <property type="component" value="Chromosome"/>
</dbReference>
<organism evidence="3 5">
    <name type="scientific">Sulfuracidifex tepidarius</name>
    <dbReference type="NCBI Taxonomy" id="1294262"/>
    <lineage>
        <taxon>Archaea</taxon>
        <taxon>Thermoproteota</taxon>
        <taxon>Thermoprotei</taxon>
        <taxon>Sulfolobales</taxon>
        <taxon>Sulfolobaceae</taxon>
        <taxon>Sulfuracidifex</taxon>
    </lineage>
</organism>
<dbReference type="Gene3D" id="3.30.70.270">
    <property type="match status" value="1"/>
</dbReference>
<dbReference type="STRING" id="1294262.GCA_001316085_02678"/>
<dbReference type="PANTHER" id="PTHR36528:SF1">
    <property type="entry name" value="CRISPR SYSTEM SINGLE-STRAND-SPECIFIC DEOXYRIBONUCLEASE CAS10_CSM1 (SUBTYPE III-A)"/>
    <property type="match status" value="1"/>
</dbReference>
<evidence type="ECO:0000256" key="1">
    <source>
        <dbReference type="SAM" id="MobiDB-lite"/>
    </source>
</evidence>
<dbReference type="AlphaFoldDB" id="A0A510E085"/>
<dbReference type="InterPro" id="IPR043128">
    <property type="entry name" value="Rev_trsase/Diguanyl_cyclase"/>
</dbReference>
<accession>A0A510DSN7</accession>
<dbReference type="KEGG" id="step:IC006_0448"/>
<dbReference type="Proteomes" id="UP000322983">
    <property type="component" value="Chromosome"/>
</dbReference>
<dbReference type="EMBL" id="AP018929">
    <property type="protein sequence ID" value="BBG23164.1"/>
    <property type="molecule type" value="Genomic_DNA"/>
</dbReference>
<evidence type="ECO:0000313" key="2">
    <source>
        <dbReference type="EMBL" id="BBG23164.1"/>
    </source>
</evidence>
<dbReference type="InterPro" id="IPR052117">
    <property type="entry name" value="Cas10/Csm1_subtype-III-A"/>
</dbReference>
<reference evidence="5" key="1">
    <citation type="submission" date="2018-09" db="EMBL/GenBank/DDBJ databases">
        <title>Complete Genome Sequencing of Sulfolobus sp. JCM 16834.</title>
        <authorList>
            <person name="Kato S."/>
            <person name="Itoh T."/>
            <person name="Ohkuma M."/>
        </authorList>
    </citation>
    <scope>NUCLEOTIDE SEQUENCE [LARGE SCALE GENOMIC DNA]</scope>
    <source>
        <strain evidence="5">IC-007</strain>
    </source>
</reference>
<accession>A0A510E085</accession>
<name>A0A510E085_9CREN</name>
<proteinExistence type="predicted"/>
<gene>
    <name evidence="2" type="ORF">IC006_0448</name>
    <name evidence="3" type="ORF">IC007_0418</name>
</gene>
<evidence type="ECO:0008006" key="6">
    <source>
        <dbReference type="Google" id="ProtNLM"/>
    </source>
</evidence>
<protein>
    <recommendedName>
        <fullName evidence="6">HD domain-containing protein</fullName>
    </recommendedName>
</protein>
<reference evidence="3 4" key="2">
    <citation type="journal article" date="2020" name="Int. J. Syst. Evol. Microbiol.">
        <title>Sulfuracidifex tepidarius gen. nov., sp. nov. and transfer of Sulfolobus metallicus Huber and Stetter 1992 to the genus Sulfuracidifex as Sulfuracidifex metallicus comb. nov.</title>
        <authorList>
            <person name="Itoh T."/>
            <person name="Miura T."/>
            <person name="Sakai H.D."/>
            <person name="Kato S."/>
            <person name="Ohkuma M."/>
            <person name="Takashina T."/>
        </authorList>
    </citation>
    <scope>NUCLEOTIDE SEQUENCE</scope>
    <source>
        <strain evidence="2 4">IC-006</strain>
        <strain evidence="3">IC-007</strain>
    </source>
</reference>
<sequence length="895" mass="100443">MINVIRGVYNPSTGRLEEVDEEKAKRAFDGFKKVLSEGVSIMFADFDVDEKKVALALSDLISLVLKAPMLLPPLRYAGTRDVTKGSAPENANNFETLANYVLQRHVKGKVSPDKVTDVVKGSWGRKNPFLQFISLYQDEIYSIYEALMMVPADSRPGNNVGSLASHLSLTSMAEWAIFRDSEDLHFLRLASVLHDIGKLTDFGRHWESSTAFFDGLIDGIQRIGDLNQRLRSGIVDVLRKARERARNHHLVNIEGDLISSGEGRVERGELEQLYSSIQSCSPFLETLHMTAEEAEDYINEIEKRGSLKEKYEECSRQVYKKMQEKRKGKKRRGDTPSENVVADLNMFNFPGVQSFIKSFSDLRDISTASMLVDMSVTTIPFVVIDSMYEKTYLPLDSLLISSGGHSFIVTRRDTSRVMERIEEELRDVKLLRDLDVSLTVSSTPLIVGNGTYRMRGYETVSELFGKDGVKGLMIPPSSLKMISPGLHAVCESCGVYPAVRSDDRGKRLCTRCYTVHELSKSKGFSSKLETYFKVGSTVMYPMKVEEPMPYLSGDIIDEKNKLYEPVKAPRRYLSVVKSDGNDAGEYFSNSLFFGEYIDKSFKVDYWVKKSFVEATDEAERDGTLNKGMVMRTLLGVQYMGGDDILLIGPAMTAPVITMNALSKASDKLGMSFKVGVVTLKYDTPIQFAIEAAEKLMEDGKIRRETKDEAGAVNEKGRNTLTLLFASSLVTKSSVEEVKREWTATSQSSEVGSLYKMKTNFSFWRKVMDSSEGFWALLRSAGQGKEHEERVDSFKSHVRVMEDVVEAFQRNKDIYYTVIYMMRQATRHKEASKLMLTLLNQWSEEGKKSSEEGKSGEKGEPKESSGNDKVASVPLADVFFMLKTALAEAGDKGESP</sequence>
<keyword evidence="4" id="KW-1185">Reference proteome</keyword>
<dbReference type="PANTHER" id="PTHR36528">
    <property type="entry name" value="CRISPR SYSTEM SINGLE-STRAND-SPECIFIC DEOXYRIBONUCLEASE CAS10/CSM1 (SUBTYPE III-A)"/>
    <property type="match status" value="1"/>
</dbReference>
<evidence type="ECO:0000313" key="4">
    <source>
        <dbReference type="Proteomes" id="UP000322983"/>
    </source>
</evidence>
<feature type="compositionally biased region" description="Basic and acidic residues" evidence="1">
    <location>
        <begin position="844"/>
        <end position="865"/>
    </location>
</feature>
<dbReference type="SUPFAM" id="SSF109604">
    <property type="entry name" value="HD-domain/PDEase-like"/>
    <property type="match status" value="1"/>
</dbReference>
<evidence type="ECO:0000313" key="5">
    <source>
        <dbReference type="Proteomes" id="UP000325030"/>
    </source>
</evidence>